<name>W2LSD7_PHYNI</name>
<dbReference type="EMBL" id="KI678073">
    <property type="protein sequence ID" value="ETM00363.1"/>
    <property type="molecule type" value="Genomic_DNA"/>
</dbReference>
<feature type="region of interest" description="Disordered" evidence="1">
    <location>
        <begin position="1"/>
        <end position="24"/>
    </location>
</feature>
<organism evidence="2">
    <name type="scientific">Phytophthora nicotianae</name>
    <name type="common">Potato buckeye rot agent</name>
    <name type="synonym">Phytophthora parasitica</name>
    <dbReference type="NCBI Taxonomy" id="4792"/>
    <lineage>
        <taxon>Eukaryota</taxon>
        <taxon>Sar</taxon>
        <taxon>Stramenopiles</taxon>
        <taxon>Oomycota</taxon>
        <taxon>Peronosporomycetes</taxon>
        <taxon>Peronosporales</taxon>
        <taxon>Peronosporaceae</taxon>
        <taxon>Phytophthora</taxon>
    </lineage>
</organism>
<evidence type="ECO:0000256" key="1">
    <source>
        <dbReference type="SAM" id="MobiDB-lite"/>
    </source>
</evidence>
<reference evidence="2" key="1">
    <citation type="submission" date="2013-11" db="EMBL/GenBank/DDBJ databases">
        <title>The Genome Sequence of Phytophthora parasitica CHvinca01.</title>
        <authorList>
            <consortium name="The Broad Institute Genomics Platform"/>
            <person name="Russ C."/>
            <person name="Tyler B."/>
            <person name="Panabieres F."/>
            <person name="Shan W."/>
            <person name="Tripathy S."/>
            <person name="Grunwald N."/>
            <person name="Machado M."/>
            <person name="Johnson C.S."/>
            <person name="Arredondo F."/>
            <person name="Hong C."/>
            <person name="Coffey M."/>
            <person name="Young S.K."/>
            <person name="Zeng Q."/>
            <person name="Gargeya S."/>
            <person name="Fitzgerald M."/>
            <person name="Abouelleil A."/>
            <person name="Alvarado L."/>
            <person name="Chapman S.B."/>
            <person name="Gainer-Dewar J."/>
            <person name="Goldberg J."/>
            <person name="Griggs A."/>
            <person name="Gujja S."/>
            <person name="Hansen M."/>
            <person name="Howarth C."/>
            <person name="Imamovic A."/>
            <person name="Ireland A."/>
            <person name="Larimer J."/>
            <person name="McCowan C."/>
            <person name="Murphy C."/>
            <person name="Pearson M."/>
            <person name="Poon T.W."/>
            <person name="Priest M."/>
            <person name="Roberts A."/>
            <person name="Saif S."/>
            <person name="Shea T."/>
            <person name="Sykes S."/>
            <person name="Wortman J."/>
            <person name="Nusbaum C."/>
            <person name="Birren B."/>
        </authorList>
    </citation>
    <scope>NUCLEOTIDE SEQUENCE [LARGE SCALE GENOMIC DNA]</scope>
    <source>
        <strain evidence="2">CHvinca01</strain>
    </source>
</reference>
<dbReference type="AlphaFoldDB" id="W2LSD7"/>
<dbReference type="Proteomes" id="UP000054423">
    <property type="component" value="Unassembled WGS sequence"/>
</dbReference>
<accession>W2LSD7</accession>
<gene>
    <name evidence="2" type="ORF">L917_02907</name>
</gene>
<dbReference type="VEuPathDB" id="FungiDB:PPTG_14565"/>
<proteinExistence type="predicted"/>
<evidence type="ECO:0000313" key="2">
    <source>
        <dbReference type="EMBL" id="ETM00363.1"/>
    </source>
</evidence>
<feature type="compositionally biased region" description="Polar residues" evidence="1">
    <location>
        <begin position="1"/>
        <end position="10"/>
    </location>
</feature>
<protein>
    <submittedName>
        <fullName evidence="2">Uncharacterized protein</fullName>
    </submittedName>
</protein>
<feature type="region of interest" description="Disordered" evidence="1">
    <location>
        <begin position="37"/>
        <end position="59"/>
    </location>
</feature>
<sequence>MRATMNSSGYPTLMRDQTPALTPLSSVRTKPIICPISHRKMRMDSQGRPKKKRELQSTCECRRQEVKAKAFPMKNMKTTDVLLAKNTATLYDMFTRISGKCKVVPSHGIPYLMQN</sequence>